<dbReference type="Proteomes" id="UP001168613">
    <property type="component" value="Unassembled WGS sequence"/>
</dbReference>
<organism evidence="5 6">
    <name type="scientific">Alcaligenes endophyticus</name>
    <dbReference type="NCBI Taxonomy" id="1929088"/>
    <lineage>
        <taxon>Bacteria</taxon>
        <taxon>Pseudomonadati</taxon>
        <taxon>Pseudomonadota</taxon>
        <taxon>Betaproteobacteria</taxon>
        <taxon>Burkholderiales</taxon>
        <taxon>Alcaligenaceae</taxon>
        <taxon>Alcaligenes</taxon>
    </lineage>
</organism>
<name>A0ABT8EL17_9BURK</name>
<feature type="region of interest" description="Disordered" evidence="4">
    <location>
        <begin position="231"/>
        <end position="254"/>
    </location>
</feature>
<dbReference type="PANTHER" id="PTHR11941:SF54">
    <property type="entry name" value="ENOYL-COA HYDRATASE, MITOCHONDRIAL"/>
    <property type="match status" value="1"/>
</dbReference>
<dbReference type="InterPro" id="IPR014748">
    <property type="entry name" value="Enoyl-CoA_hydra_C"/>
</dbReference>
<dbReference type="InterPro" id="IPR018376">
    <property type="entry name" value="Enoyl-CoA_hyd/isom_CS"/>
</dbReference>
<dbReference type="Gene3D" id="1.10.12.10">
    <property type="entry name" value="Lyase 2-enoyl-coa Hydratase, Chain A, domain 2"/>
    <property type="match status" value="1"/>
</dbReference>
<dbReference type="InterPro" id="IPR029045">
    <property type="entry name" value="ClpP/crotonase-like_dom_sf"/>
</dbReference>
<dbReference type="Pfam" id="PF00378">
    <property type="entry name" value="ECH_1"/>
    <property type="match status" value="1"/>
</dbReference>
<evidence type="ECO:0000313" key="5">
    <source>
        <dbReference type="EMBL" id="MDN4121988.1"/>
    </source>
</evidence>
<evidence type="ECO:0000256" key="2">
    <source>
        <dbReference type="ARBA" id="ARBA00023239"/>
    </source>
</evidence>
<keyword evidence="6" id="KW-1185">Reference proteome</keyword>
<keyword evidence="2" id="KW-0456">Lyase</keyword>
<accession>A0ABT8EL17</accession>
<reference evidence="5" key="1">
    <citation type="submission" date="2021-11" db="EMBL/GenBank/DDBJ databases">
        <title>Draft genome sequence of Alcaligenes endophyticus type strain CCUG 75668T.</title>
        <authorList>
            <person name="Salva-Serra F."/>
            <person name="Duran R.E."/>
            <person name="Seeger M."/>
            <person name="Moore E.R.B."/>
            <person name="Jaen-Luchoro D."/>
        </authorList>
    </citation>
    <scope>NUCLEOTIDE SEQUENCE</scope>
    <source>
        <strain evidence="5">CCUG 75668</strain>
    </source>
</reference>
<evidence type="ECO:0000256" key="3">
    <source>
        <dbReference type="RuleBase" id="RU003707"/>
    </source>
</evidence>
<gene>
    <name evidence="5" type="ORF">LMS43_11885</name>
</gene>
<sequence length="254" mass="27941">MSVSTAPQLEIFAKHAVISLKAPAQANRLSPADLQILREHIATVNELDAVMVVLIQAEGRYFCSGYDLQKLGSATEPSSLFFGETMDIIEQARPVTIAVVQGGAYGGGTDLCLACDFRVGSTDANMFMPATRLGLHFYPGGLKRYISRIGLNNTKDLFFTGRKIDAEQMRAMGVLTHLHEPQDLQAEVQNLVEQICTMAPIPLYGVKRHLNLMANGIFDEADIREQVLRSERSDDLKEGGAAWKEKRPAQFSGK</sequence>
<dbReference type="RefSeq" id="WP_266123007.1">
    <property type="nucleotide sequence ID" value="NZ_JAJHNU010000003.1"/>
</dbReference>
<dbReference type="Gene3D" id="3.90.226.10">
    <property type="entry name" value="2-enoyl-CoA Hydratase, Chain A, domain 1"/>
    <property type="match status" value="1"/>
</dbReference>
<protein>
    <submittedName>
        <fullName evidence="5">Enoyl-CoA hydratase/isomerase family protein</fullName>
    </submittedName>
</protein>
<comment type="caution">
    <text evidence="5">The sequence shown here is derived from an EMBL/GenBank/DDBJ whole genome shotgun (WGS) entry which is preliminary data.</text>
</comment>
<dbReference type="PANTHER" id="PTHR11941">
    <property type="entry name" value="ENOYL-COA HYDRATASE-RELATED"/>
    <property type="match status" value="1"/>
</dbReference>
<dbReference type="InterPro" id="IPR001753">
    <property type="entry name" value="Enoyl-CoA_hydra/iso"/>
</dbReference>
<dbReference type="CDD" id="cd06558">
    <property type="entry name" value="crotonase-like"/>
    <property type="match status" value="1"/>
</dbReference>
<dbReference type="EMBL" id="JAJHNU010000003">
    <property type="protein sequence ID" value="MDN4121988.1"/>
    <property type="molecule type" value="Genomic_DNA"/>
</dbReference>
<dbReference type="SUPFAM" id="SSF52096">
    <property type="entry name" value="ClpP/crotonase"/>
    <property type="match status" value="1"/>
</dbReference>
<proteinExistence type="inferred from homology"/>
<evidence type="ECO:0000313" key="6">
    <source>
        <dbReference type="Proteomes" id="UP001168613"/>
    </source>
</evidence>
<feature type="compositionally biased region" description="Basic and acidic residues" evidence="4">
    <location>
        <begin position="231"/>
        <end position="248"/>
    </location>
</feature>
<comment type="similarity">
    <text evidence="1 3">Belongs to the enoyl-CoA hydratase/isomerase family.</text>
</comment>
<dbReference type="PROSITE" id="PS00166">
    <property type="entry name" value="ENOYL_COA_HYDRATASE"/>
    <property type="match status" value="1"/>
</dbReference>
<evidence type="ECO:0000256" key="4">
    <source>
        <dbReference type="SAM" id="MobiDB-lite"/>
    </source>
</evidence>
<evidence type="ECO:0000256" key="1">
    <source>
        <dbReference type="ARBA" id="ARBA00005254"/>
    </source>
</evidence>